<dbReference type="Gene3D" id="3.20.20.380">
    <property type="entry name" value="Copper homeostasis (CutC) domain"/>
    <property type="match status" value="1"/>
</dbReference>
<reference evidence="4" key="1">
    <citation type="journal article" date="2019" name="Int. J. Syst. Evol. Microbiol.">
        <title>The Global Catalogue of Microorganisms (GCM) 10K type strain sequencing project: providing services to taxonomists for standard genome sequencing and annotation.</title>
        <authorList>
            <consortium name="The Broad Institute Genomics Platform"/>
            <consortium name="The Broad Institute Genome Sequencing Center for Infectious Disease"/>
            <person name="Wu L."/>
            <person name="Ma J."/>
        </authorList>
    </citation>
    <scope>NUCLEOTIDE SEQUENCE [LARGE SCALE GENOMIC DNA]</scope>
    <source>
        <strain evidence="4">CCM 8951</strain>
    </source>
</reference>
<protein>
    <recommendedName>
        <fullName evidence="2">PF03932 family protein CutC</fullName>
    </recommendedName>
</protein>
<evidence type="ECO:0000313" key="3">
    <source>
        <dbReference type="EMBL" id="MFD1465152.1"/>
    </source>
</evidence>
<proteinExistence type="inferred from homology"/>
<dbReference type="InterPro" id="IPR005627">
    <property type="entry name" value="CutC-like"/>
</dbReference>
<sequence>MLKEIAVENFTMIPKAVAAGANRIELNDNLTVGGTTVSHGVMAEAAKYLGEKKIPLVVMIRPRGGNFIYNDTELKIMESDLFLAQEVGVDAVTFGALNERNELDKEAMEMLIGAAGGLQVVMHMAFDEIPIDKQKESIDWLADHQVSRILTHGGPLSSPIEAHFAQLAQTIALTNGRIEILPGGGVTDLNADHVAEVLGVKQLHGTKLLGSLA</sequence>
<comment type="caution">
    <text evidence="2">Once thought to be involved in copper homeostasis, experiments in E.coli have shown this is not the case.</text>
</comment>
<accession>A0ABW4DKG2</accession>
<comment type="caution">
    <text evidence="3">The sequence shown here is derived from an EMBL/GenBank/DDBJ whole genome shotgun (WGS) entry which is preliminary data.</text>
</comment>
<dbReference type="Pfam" id="PF03932">
    <property type="entry name" value="CutC"/>
    <property type="match status" value="1"/>
</dbReference>
<dbReference type="HAMAP" id="MF_00795">
    <property type="entry name" value="CutC"/>
    <property type="match status" value="1"/>
</dbReference>
<keyword evidence="2" id="KW-0963">Cytoplasm</keyword>
<name>A0ABW4DKG2_9LACO</name>
<evidence type="ECO:0000256" key="1">
    <source>
        <dbReference type="ARBA" id="ARBA00007768"/>
    </source>
</evidence>
<comment type="similarity">
    <text evidence="1 2">Belongs to the CutC family.</text>
</comment>
<dbReference type="PANTHER" id="PTHR12598">
    <property type="entry name" value="COPPER HOMEOSTASIS PROTEIN CUTC"/>
    <property type="match status" value="1"/>
</dbReference>
<dbReference type="RefSeq" id="WP_125577086.1">
    <property type="nucleotide sequence ID" value="NZ_JBHTOF010000025.1"/>
</dbReference>
<dbReference type="EMBL" id="JBHTOF010000025">
    <property type="protein sequence ID" value="MFD1465152.1"/>
    <property type="molecule type" value="Genomic_DNA"/>
</dbReference>
<dbReference type="InterPro" id="IPR036822">
    <property type="entry name" value="CutC-like_dom_sf"/>
</dbReference>
<evidence type="ECO:0000256" key="2">
    <source>
        <dbReference type="HAMAP-Rule" id="MF_00795"/>
    </source>
</evidence>
<dbReference type="PANTHER" id="PTHR12598:SF0">
    <property type="entry name" value="COPPER HOMEOSTASIS PROTEIN CUTC HOMOLOG"/>
    <property type="match status" value="1"/>
</dbReference>
<dbReference type="Proteomes" id="UP001597244">
    <property type="component" value="Unassembled WGS sequence"/>
</dbReference>
<dbReference type="SUPFAM" id="SSF110395">
    <property type="entry name" value="CutC-like"/>
    <property type="match status" value="1"/>
</dbReference>
<keyword evidence="4" id="KW-1185">Reference proteome</keyword>
<evidence type="ECO:0000313" key="4">
    <source>
        <dbReference type="Proteomes" id="UP001597244"/>
    </source>
</evidence>
<comment type="subcellular location">
    <subcellularLocation>
        <location evidence="2">Cytoplasm</location>
    </subcellularLocation>
</comment>
<gene>
    <name evidence="2" type="primary">cutC</name>
    <name evidence="3" type="ORF">ACFQ4L_03480</name>
</gene>
<organism evidence="3 4">
    <name type="scientific">Lapidilactobacillus mulanensis</name>
    <dbReference type="NCBI Taxonomy" id="2485999"/>
    <lineage>
        <taxon>Bacteria</taxon>
        <taxon>Bacillati</taxon>
        <taxon>Bacillota</taxon>
        <taxon>Bacilli</taxon>
        <taxon>Lactobacillales</taxon>
        <taxon>Lactobacillaceae</taxon>
        <taxon>Lapidilactobacillus</taxon>
    </lineage>
</organism>